<feature type="compositionally biased region" description="Polar residues" evidence="4">
    <location>
        <begin position="19"/>
        <end position="29"/>
    </location>
</feature>
<feature type="compositionally biased region" description="Polar residues" evidence="4">
    <location>
        <begin position="131"/>
        <end position="152"/>
    </location>
</feature>
<dbReference type="InterPro" id="IPR002048">
    <property type="entry name" value="EF_hand_dom"/>
</dbReference>
<dbReference type="AlphaFoldDB" id="A0A024UAA3"/>
<feature type="compositionally biased region" description="Polar residues" evidence="4">
    <location>
        <begin position="112"/>
        <end position="124"/>
    </location>
</feature>
<evidence type="ECO:0000256" key="2">
    <source>
        <dbReference type="ARBA" id="ARBA00022737"/>
    </source>
</evidence>
<keyword evidence="2" id="KW-0677">Repeat</keyword>
<evidence type="ECO:0000313" key="6">
    <source>
        <dbReference type="EMBL" id="ETW03331.1"/>
    </source>
</evidence>
<feature type="region of interest" description="Disordered" evidence="4">
    <location>
        <begin position="413"/>
        <end position="448"/>
    </location>
</feature>
<evidence type="ECO:0000256" key="4">
    <source>
        <dbReference type="SAM" id="MobiDB-lite"/>
    </source>
</evidence>
<dbReference type="GeneID" id="20081875"/>
<proteinExistence type="predicted"/>
<dbReference type="SUPFAM" id="SSF47473">
    <property type="entry name" value="EF-hand"/>
    <property type="match status" value="1"/>
</dbReference>
<evidence type="ECO:0000259" key="5">
    <source>
        <dbReference type="PROSITE" id="PS50222"/>
    </source>
</evidence>
<keyword evidence="3" id="KW-0106">Calcium</keyword>
<dbReference type="PROSITE" id="PS50222">
    <property type="entry name" value="EF_HAND_2"/>
    <property type="match status" value="2"/>
</dbReference>
<dbReference type="PROSITE" id="PS00018">
    <property type="entry name" value="EF_HAND_1"/>
    <property type="match status" value="3"/>
</dbReference>
<dbReference type="VEuPathDB" id="FungiDB:H310_04825"/>
<dbReference type="InterPro" id="IPR018247">
    <property type="entry name" value="EF_Hand_1_Ca_BS"/>
</dbReference>
<accession>A0A024UAA3</accession>
<evidence type="ECO:0000256" key="3">
    <source>
        <dbReference type="ARBA" id="ARBA00022837"/>
    </source>
</evidence>
<feature type="compositionally biased region" description="Low complexity" evidence="4">
    <location>
        <begin position="49"/>
        <end position="69"/>
    </location>
</feature>
<protein>
    <recommendedName>
        <fullName evidence="5">EF-hand domain-containing protein</fullName>
    </recommendedName>
</protein>
<dbReference type="Pfam" id="PF13499">
    <property type="entry name" value="EF-hand_7"/>
    <property type="match status" value="1"/>
</dbReference>
<dbReference type="OrthoDB" id="191686at2759"/>
<feature type="domain" description="EF-hand" evidence="5">
    <location>
        <begin position="254"/>
        <end position="289"/>
    </location>
</feature>
<dbReference type="PANTHER" id="PTHR45942">
    <property type="entry name" value="PROTEIN PHOSPATASE 3 REGULATORY SUBUNIT B ALPHA ISOFORM TYPE 1"/>
    <property type="match status" value="1"/>
</dbReference>
<feature type="region of interest" description="Disordered" evidence="4">
    <location>
        <begin position="1"/>
        <end position="163"/>
    </location>
</feature>
<feature type="compositionally biased region" description="Polar residues" evidence="4">
    <location>
        <begin position="75"/>
        <end position="85"/>
    </location>
</feature>
<sequence>MSTNGTKIAAQAATPPLAKTTNGEKSPTKTAWAKQGSDKPAVGASRKYSASSSTPQGTTPTTMPTSSPTKHISVKNATHSANAPTSQSSPPKPQSSPEKPKKDRVNPPAEPSVSSKPSDATPITVTPEPTPFSSASPPKSTPKLSKTATNATDVPDFDTPLGLFGPQFQQRESEDLCFSMGMTVQEVQNLIAIFNDIDLSCSGLINLREFYFLLDTPQNKYTSAILRFGAHKTDPVKLDIDDFVRIVCTFVLMSQTDIYRLCFDTFDEDDSGALSKDEFVVMCDSIQIKGEGFFQGNFRKAMDTFDANHDGLLDFPEFIEMNRKFPLVFWPLFHFQETVQEKTLGKRVWAKIHARQLKIDAWRNYMTRFLGRAPPLTWQERWCGCISKDHRLRLIAAQLYDQDQLRLKIQQQLPRAGHEKDGKPTQSIPRGAFAKTTSSNTPKHAKTT</sequence>
<keyword evidence="1" id="KW-0479">Metal-binding</keyword>
<dbReference type="SMART" id="SM00054">
    <property type="entry name" value="EFh"/>
    <property type="match status" value="3"/>
</dbReference>
<name>A0A024UAA3_9STRA</name>
<gene>
    <name evidence="6" type="ORF">H310_04825</name>
</gene>
<feature type="domain" description="EF-hand" evidence="5">
    <location>
        <begin position="293"/>
        <end position="328"/>
    </location>
</feature>
<evidence type="ECO:0000256" key="1">
    <source>
        <dbReference type="ARBA" id="ARBA00022723"/>
    </source>
</evidence>
<dbReference type="Gene3D" id="1.10.238.10">
    <property type="entry name" value="EF-hand"/>
    <property type="match status" value="1"/>
</dbReference>
<dbReference type="GO" id="GO:0005509">
    <property type="term" value="F:calcium ion binding"/>
    <property type="evidence" value="ECO:0007669"/>
    <property type="project" value="InterPro"/>
</dbReference>
<dbReference type="eggNOG" id="ENOG502S5M0">
    <property type="taxonomic scope" value="Eukaryota"/>
</dbReference>
<dbReference type="CDD" id="cd00051">
    <property type="entry name" value="EFh"/>
    <property type="match status" value="1"/>
</dbReference>
<dbReference type="RefSeq" id="XP_008867560.1">
    <property type="nucleotide sequence ID" value="XM_008869338.1"/>
</dbReference>
<organism evidence="6">
    <name type="scientific">Aphanomyces invadans</name>
    <dbReference type="NCBI Taxonomy" id="157072"/>
    <lineage>
        <taxon>Eukaryota</taxon>
        <taxon>Sar</taxon>
        <taxon>Stramenopiles</taxon>
        <taxon>Oomycota</taxon>
        <taxon>Saprolegniomycetes</taxon>
        <taxon>Saprolegniales</taxon>
        <taxon>Verrucalvaceae</taxon>
        <taxon>Aphanomyces</taxon>
    </lineage>
</organism>
<dbReference type="EMBL" id="KI913959">
    <property type="protein sequence ID" value="ETW03331.1"/>
    <property type="molecule type" value="Genomic_DNA"/>
</dbReference>
<reference evidence="6" key="1">
    <citation type="submission" date="2013-12" db="EMBL/GenBank/DDBJ databases">
        <title>The Genome Sequence of Aphanomyces invadans NJM9701.</title>
        <authorList>
            <consortium name="The Broad Institute Genomics Platform"/>
            <person name="Russ C."/>
            <person name="Tyler B."/>
            <person name="van West P."/>
            <person name="Dieguez-Uribeondo J."/>
            <person name="Young S.K."/>
            <person name="Zeng Q."/>
            <person name="Gargeya S."/>
            <person name="Fitzgerald M."/>
            <person name="Abouelleil A."/>
            <person name="Alvarado L."/>
            <person name="Chapman S.B."/>
            <person name="Gainer-Dewar J."/>
            <person name="Goldberg J."/>
            <person name="Griggs A."/>
            <person name="Gujja S."/>
            <person name="Hansen M."/>
            <person name="Howarth C."/>
            <person name="Imamovic A."/>
            <person name="Ireland A."/>
            <person name="Larimer J."/>
            <person name="McCowan C."/>
            <person name="Murphy C."/>
            <person name="Pearson M."/>
            <person name="Poon T.W."/>
            <person name="Priest M."/>
            <person name="Roberts A."/>
            <person name="Saif S."/>
            <person name="Shea T."/>
            <person name="Sykes S."/>
            <person name="Wortman J."/>
            <person name="Nusbaum C."/>
            <person name="Birren B."/>
        </authorList>
    </citation>
    <scope>NUCLEOTIDE SEQUENCE [LARGE SCALE GENOMIC DNA]</scope>
    <source>
        <strain evidence="6">NJM9701</strain>
    </source>
</reference>
<dbReference type="InterPro" id="IPR011992">
    <property type="entry name" value="EF-hand-dom_pair"/>
</dbReference>